<dbReference type="EMBL" id="HACG01011198">
    <property type="protein sequence ID" value="CEK58063.1"/>
    <property type="molecule type" value="Transcribed_RNA"/>
</dbReference>
<proteinExistence type="predicted"/>
<gene>
    <name evidence="2" type="primary">ORF31887</name>
</gene>
<sequence>RSPDNVSTQYHTSFLSNNTIQDRKQQSKIQHINYRHRVPFCGQGSACWPGKSTLKQSLVRSSIAQTYRSLRKTPTQPNTFSTTRKDELVYAVRSRPHDNKHLADCRSRKQNSGTITALALRPVNNKSKSGTVQSKVSTKKDIQVWSPFLHTKVLKRHYHTTNPYYSDRSRKGNSRGMKAVVHLSDGKLSRGRHKGISDITKAKSS</sequence>
<protein>
    <submittedName>
        <fullName evidence="2">Uncharacterized protein</fullName>
    </submittedName>
</protein>
<organism evidence="2">
    <name type="scientific">Arion vulgaris</name>
    <dbReference type="NCBI Taxonomy" id="1028688"/>
    <lineage>
        <taxon>Eukaryota</taxon>
        <taxon>Metazoa</taxon>
        <taxon>Spiralia</taxon>
        <taxon>Lophotrochozoa</taxon>
        <taxon>Mollusca</taxon>
        <taxon>Gastropoda</taxon>
        <taxon>Heterobranchia</taxon>
        <taxon>Euthyneura</taxon>
        <taxon>Panpulmonata</taxon>
        <taxon>Eupulmonata</taxon>
        <taxon>Stylommatophora</taxon>
        <taxon>Helicina</taxon>
        <taxon>Arionoidea</taxon>
        <taxon>Arionidae</taxon>
        <taxon>Arion</taxon>
    </lineage>
</organism>
<feature type="non-terminal residue" evidence="2">
    <location>
        <position position="205"/>
    </location>
</feature>
<name>A0A0B6YP93_9EUPU</name>
<evidence type="ECO:0000313" key="2">
    <source>
        <dbReference type="EMBL" id="CEK58063.1"/>
    </source>
</evidence>
<dbReference type="AlphaFoldDB" id="A0A0B6YP93"/>
<accession>A0A0B6YP93</accession>
<reference evidence="2" key="1">
    <citation type="submission" date="2014-12" db="EMBL/GenBank/DDBJ databases">
        <title>Insight into the proteome of Arion vulgaris.</title>
        <authorList>
            <person name="Aradska J."/>
            <person name="Bulat T."/>
            <person name="Smidak R."/>
            <person name="Sarate P."/>
            <person name="Gangsoo J."/>
            <person name="Sialana F."/>
            <person name="Bilban M."/>
            <person name="Lubec G."/>
        </authorList>
    </citation>
    <scope>NUCLEOTIDE SEQUENCE</scope>
    <source>
        <tissue evidence="2">Skin</tissue>
    </source>
</reference>
<feature type="non-terminal residue" evidence="2">
    <location>
        <position position="1"/>
    </location>
</feature>
<feature type="region of interest" description="Disordered" evidence="1">
    <location>
        <begin position="182"/>
        <end position="205"/>
    </location>
</feature>
<evidence type="ECO:0000256" key="1">
    <source>
        <dbReference type="SAM" id="MobiDB-lite"/>
    </source>
</evidence>